<evidence type="ECO:0000259" key="10">
    <source>
        <dbReference type="Pfam" id="PF05183"/>
    </source>
</evidence>
<feature type="domain" description="RDRP C-terminal head" evidence="11">
    <location>
        <begin position="447"/>
        <end position="503"/>
    </location>
</feature>
<comment type="catalytic activity">
    <reaction evidence="7 8">
        <text>RNA(n) + a ribonucleoside 5'-triphosphate = RNA(n+1) + diphosphate</text>
        <dbReference type="Rhea" id="RHEA:21248"/>
        <dbReference type="Rhea" id="RHEA-COMP:14527"/>
        <dbReference type="Rhea" id="RHEA-COMP:17342"/>
        <dbReference type="ChEBI" id="CHEBI:33019"/>
        <dbReference type="ChEBI" id="CHEBI:61557"/>
        <dbReference type="ChEBI" id="CHEBI:140395"/>
        <dbReference type="EC" id="2.7.7.48"/>
    </reaction>
</comment>
<dbReference type="GO" id="GO:0031380">
    <property type="term" value="C:nuclear RNA-directed RNA polymerase complex"/>
    <property type="evidence" value="ECO:0007669"/>
    <property type="project" value="TreeGrafter"/>
</dbReference>
<dbReference type="GO" id="GO:0003723">
    <property type="term" value="F:RNA binding"/>
    <property type="evidence" value="ECO:0007669"/>
    <property type="project" value="UniProtKB-KW"/>
</dbReference>
<dbReference type="InterPro" id="IPR057596">
    <property type="entry name" value="RDRP_core"/>
</dbReference>
<reference evidence="12" key="2">
    <citation type="submission" date="2022-06" db="UniProtKB">
        <authorList>
            <consortium name="EnsemblPlants"/>
        </authorList>
    </citation>
    <scope>IDENTIFICATION</scope>
</reference>
<dbReference type="Pfam" id="PF26253">
    <property type="entry name" value="RdRP_head"/>
    <property type="match status" value="1"/>
</dbReference>
<keyword evidence="4 8" id="KW-0548">Nucleotidyltransferase</keyword>
<organism evidence="12 13">
    <name type="scientific">Triticum urartu</name>
    <name type="common">Red wild einkorn</name>
    <name type="synonym">Crithodium urartu</name>
    <dbReference type="NCBI Taxonomy" id="4572"/>
    <lineage>
        <taxon>Eukaryota</taxon>
        <taxon>Viridiplantae</taxon>
        <taxon>Streptophyta</taxon>
        <taxon>Embryophyta</taxon>
        <taxon>Tracheophyta</taxon>
        <taxon>Spermatophyta</taxon>
        <taxon>Magnoliopsida</taxon>
        <taxon>Liliopsida</taxon>
        <taxon>Poales</taxon>
        <taxon>Poaceae</taxon>
        <taxon>BOP clade</taxon>
        <taxon>Pooideae</taxon>
        <taxon>Triticodae</taxon>
        <taxon>Triticeae</taxon>
        <taxon>Triticinae</taxon>
        <taxon>Triticum</taxon>
    </lineage>
</organism>
<evidence type="ECO:0000256" key="2">
    <source>
        <dbReference type="ARBA" id="ARBA00022484"/>
    </source>
</evidence>
<evidence type="ECO:0000313" key="13">
    <source>
        <dbReference type="Proteomes" id="UP000015106"/>
    </source>
</evidence>
<keyword evidence="2 8" id="KW-0696">RNA-directed RNA polymerase</keyword>
<keyword evidence="5 8" id="KW-0694">RNA-binding</keyword>
<protein>
    <recommendedName>
        <fullName evidence="8">RNA-dependent RNA polymerase</fullName>
        <ecNumber evidence="8">2.7.7.48</ecNumber>
    </recommendedName>
</protein>
<dbReference type="InterPro" id="IPR007855">
    <property type="entry name" value="RDRP"/>
</dbReference>
<feature type="domain" description="RDRP core" evidence="10">
    <location>
        <begin position="2"/>
        <end position="397"/>
    </location>
</feature>
<dbReference type="EnsemblPlants" id="TuG1812S0003155500.01.T01">
    <property type="protein sequence ID" value="TuG1812S0003155500.01.T01"/>
    <property type="gene ID" value="TuG1812S0003155500.01"/>
</dbReference>
<evidence type="ECO:0000256" key="9">
    <source>
        <dbReference type="SAM" id="MobiDB-lite"/>
    </source>
</evidence>
<dbReference type="PANTHER" id="PTHR23079">
    <property type="entry name" value="RNA-DEPENDENT RNA POLYMERASE"/>
    <property type="match status" value="1"/>
</dbReference>
<keyword evidence="13" id="KW-1185">Reference proteome</keyword>
<evidence type="ECO:0000256" key="5">
    <source>
        <dbReference type="ARBA" id="ARBA00022884"/>
    </source>
</evidence>
<evidence type="ECO:0000256" key="4">
    <source>
        <dbReference type="ARBA" id="ARBA00022695"/>
    </source>
</evidence>
<keyword evidence="3 8" id="KW-0808">Transferase</keyword>
<evidence type="ECO:0000256" key="6">
    <source>
        <dbReference type="ARBA" id="ARBA00023158"/>
    </source>
</evidence>
<comment type="function">
    <text evidence="8">Probably involved in the RNA silencing pathway and required for the generation of small interfering RNAs (siRNAs).</text>
</comment>
<evidence type="ECO:0000256" key="7">
    <source>
        <dbReference type="ARBA" id="ARBA00048744"/>
    </source>
</evidence>
<dbReference type="Proteomes" id="UP000015106">
    <property type="component" value="Unassembled WGS sequence"/>
</dbReference>
<evidence type="ECO:0000256" key="8">
    <source>
        <dbReference type="RuleBase" id="RU363098"/>
    </source>
</evidence>
<dbReference type="PANTHER" id="PTHR23079:SF37">
    <property type="entry name" value="RNA-DEPENDENT RNA POLYMERASE"/>
    <property type="match status" value="1"/>
</dbReference>
<comment type="similarity">
    <text evidence="1 8">Belongs to the RdRP family.</text>
</comment>
<dbReference type="GO" id="GO:0030422">
    <property type="term" value="P:siRNA processing"/>
    <property type="evidence" value="ECO:0007669"/>
    <property type="project" value="TreeGrafter"/>
</dbReference>
<dbReference type="EC" id="2.7.7.48" evidence="8"/>
<reference evidence="13" key="1">
    <citation type="journal article" date="2013" name="Nature">
        <title>Draft genome of the wheat A-genome progenitor Triticum urartu.</title>
        <authorList>
            <person name="Ling H.Q."/>
            <person name="Zhao S."/>
            <person name="Liu D."/>
            <person name="Wang J."/>
            <person name="Sun H."/>
            <person name="Zhang C."/>
            <person name="Fan H."/>
            <person name="Li D."/>
            <person name="Dong L."/>
            <person name="Tao Y."/>
            <person name="Gao C."/>
            <person name="Wu H."/>
            <person name="Li Y."/>
            <person name="Cui Y."/>
            <person name="Guo X."/>
            <person name="Zheng S."/>
            <person name="Wang B."/>
            <person name="Yu K."/>
            <person name="Liang Q."/>
            <person name="Yang W."/>
            <person name="Lou X."/>
            <person name="Chen J."/>
            <person name="Feng M."/>
            <person name="Jian J."/>
            <person name="Zhang X."/>
            <person name="Luo G."/>
            <person name="Jiang Y."/>
            <person name="Liu J."/>
            <person name="Wang Z."/>
            <person name="Sha Y."/>
            <person name="Zhang B."/>
            <person name="Wu H."/>
            <person name="Tang D."/>
            <person name="Shen Q."/>
            <person name="Xue P."/>
            <person name="Zou S."/>
            <person name="Wang X."/>
            <person name="Liu X."/>
            <person name="Wang F."/>
            <person name="Yang Y."/>
            <person name="An X."/>
            <person name="Dong Z."/>
            <person name="Zhang K."/>
            <person name="Zhang X."/>
            <person name="Luo M.C."/>
            <person name="Dvorak J."/>
            <person name="Tong Y."/>
            <person name="Wang J."/>
            <person name="Yang H."/>
            <person name="Li Z."/>
            <person name="Wang D."/>
            <person name="Zhang A."/>
            <person name="Wang J."/>
        </authorList>
    </citation>
    <scope>NUCLEOTIDE SEQUENCE</scope>
    <source>
        <strain evidence="13">cv. G1812</strain>
    </source>
</reference>
<dbReference type="GO" id="GO:0003968">
    <property type="term" value="F:RNA-directed RNA polymerase activity"/>
    <property type="evidence" value="ECO:0007669"/>
    <property type="project" value="UniProtKB-KW"/>
</dbReference>
<keyword evidence="6 8" id="KW-0943">RNA-mediated gene silencing</keyword>
<dbReference type="InterPro" id="IPR058752">
    <property type="entry name" value="RDRP_C_head"/>
</dbReference>
<evidence type="ECO:0000313" key="12">
    <source>
        <dbReference type="EnsemblPlants" id="TuG1812S0003155500.01.T01"/>
    </source>
</evidence>
<proteinExistence type="inferred from homology"/>
<name>A0A8R7RAZ9_TRIUA</name>
<dbReference type="AlphaFoldDB" id="A0A8R7RAZ9"/>
<evidence type="ECO:0000256" key="3">
    <source>
        <dbReference type="ARBA" id="ARBA00022679"/>
    </source>
</evidence>
<feature type="region of interest" description="Disordered" evidence="9">
    <location>
        <begin position="263"/>
        <end position="285"/>
    </location>
</feature>
<accession>A0A8R7RAZ9</accession>
<evidence type="ECO:0000259" key="11">
    <source>
        <dbReference type="Pfam" id="PF26253"/>
    </source>
</evidence>
<dbReference type="Pfam" id="PF05183">
    <property type="entry name" value="RdRP"/>
    <property type="match status" value="1"/>
</dbReference>
<evidence type="ECO:0000256" key="1">
    <source>
        <dbReference type="ARBA" id="ARBA00005762"/>
    </source>
</evidence>
<sequence length="512" mass="58785">MQVRMFYNGLAVKGTLLVVRKLPERTIHVRPSMIKVNSDPSLSGGHSFNSLEIVSTSNRPKRALTSRFLITLLQYGGVPADCFMELLGKALKDVEKARHKTRDSLEVAFNHGDMDDLMSARMILSGIRPEDEAYLQHQLTTMTKEEREGFKQGRLPVNQCYYLMGTTDPTGTLKPHEVCVILDHGPISGEVLVYRHPGLHFGDIHVLTATYSEAIQDFVGDSKYAILFPVSGPRSLADEMAGGDFDGDMYWVSRNPQLLKYFKPSEPWDPRSPPRKAKQEKPQDYDESKLEHILFREFFRTRFTPSYVLGAAADCWLVYMDRLLTCEVQEDKKEWESIKAKMLELVDIYYEALDAPKSGNKITMPRHLKVEVYPHFMEGKGFTPPYISTSVLGKIYDLAKSHQPEAVHPINITPLTCFTEEVVAEERNTWGLRYDEYRRASTLLLDSNRPISKEEKKARFRELDQKYKQMLYDAAELEESQKHPFAVYREACAIYQLVYEHAARCRCDDEGR</sequence>
<dbReference type="Gramene" id="TuG1812S0003155500.01.T01">
    <property type="protein sequence ID" value="TuG1812S0003155500.01.T01"/>
    <property type="gene ID" value="TuG1812S0003155500.01"/>
</dbReference>